<dbReference type="PANTHER" id="PTHR21058:SF0">
    <property type="entry name" value="6,7-DIMETHYL-8-RIBITYLLUMAZINE SYNTHASE"/>
    <property type="match status" value="1"/>
</dbReference>
<dbReference type="EMBL" id="JBHLWM010000005">
    <property type="protein sequence ID" value="MFC0242038.1"/>
    <property type="molecule type" value="Genomic_DNA"/>
</dbReference>
<sequence>MTETTTDPTVAPPASAAYPRFARPQRVAFVQSSWHHDVVAECWQAFAREIVLRGVAEAQVDLFEVPGSFEIPLHVQTLAKTRRYTAIVAAGLVVDGGLTGFVAETVIRALMDVQLRTEVPVFSAIATPQSVDSGDEQTAFFKQHFATKGAEVAHACADTLLSLERLRGQVAAGIV</sequence>
<evidence type="ECO:0000256" key="2">
    <source>
        <dbReference type="ARBA" id="ARBA00007424"/>
    </source>
</evidence>
<dbReference type="InterPro" id="IPR034964">
    <property type="entry name" value="LS"/>
</dbReference>
<evidence type="ECO:0000256" key="3">
    <source>
        <dbReference type="ARBA" id="ARBA00012664"/>
    </source>
</evidence>
<organism evidence="8 9">
    <name type="scientific">Rhodopseudomonas telluris</name>
    <dbReference type="NCBI Taxonomy" id="644215"/>
    <lineage>
        <taxon>Bacteria</taxon>
        <taxon>Pseudomonadati</taxon>
        <taxon>Pseudomonadota</taxon>
        <taxon>Alphaproteobacteria</taxon>
        <taxon>Hyphomicrobiales</taxon>
        <taxon>Nitrobacteraceae</taxon>
        <taxon>Rhodopseudomonas</taxon>
    </lineage>
</organism>
<dbReference type="RefSeq" id="WP_378389507.1">
    <property type="nucleotide sequence ID" value="NZ_JBHLWM010000005.1"/>
</dbReference>
<dbReference type="SUPFAM" id="SSF52121">
    <property type="entry name" value="Lumazine synthase"/>
    <property type="match status" value="1"/>
</dbReference>
<dbReference type="HAMAP" id="MF_00178">
    <property type="entry name" value="Lumazine_synth"/>
    <property type="match status" value="1"/>
</dbReference>
<feature type="binding site" evidence="7">
    <location>
        <begin position="92"/>
        <end position="94"/>
    </location>
    <ligand>
        <name>5-amino-6-(D-ribitylamino)uracil</name>
        <dbReference type="ChEBI" id="CHEBI:15934"/>
    </ligand>
</feature>
<dbReference type="InterPro" id="IPR036467">
    <property type="entry name" value="LS/RS_sf"/>
</dbReference>
<dbReference type="NCBIfam" id="NF009084">
    <property type="entry name" value="PRK12419.1"/>
    <property type="match status" value="1"/>
</dbReference>
<feature type="binding site" evidence="7">
    <location>
        <position position="123"/>
    </location>
    <ligand>
        <name>5-amino-6-(D-ribitylamino)uracil</name>
        <dbReference type="ChEBI" id="CHEBI:15934"/>
    </ligand>
</feature>
<keyword evidence="4 7" id="KW-0686">Riboflavin biosynthesis</keyword>
<name>A0ABV6EUY8_9BRAD</name>
<evidence type="ECO:0000256" key="7">
    <source>
        <dbReference type="HAMAP-Rule" id="MF_00178"/>
    </source>
</evidence>
<dbReference type="InterPro" id="IPR002180">
    <property type="entry name" value="LS/RS"/>
</dbReference>
<dbReference type="EC" id="2.5.1.78" evidence="3 7"/>
<evidence type="ECO:0000256" key="4">
    <source>
        <dbReference type="ARBA" id="ARBA00022619"/>
    </source>
</evidence>
<evidence type="ECO:0000256" key="6">
    <source>
        <dbReference type="ARBA" id="ARBA00048785"/>
    </source>
</evidence>
<comment type="catalytic activity">
    <reaction evidence="6 7">
        <text>(2S)-2-hydroxy-3-oxobutyl phosphate + 5-amino-6-(D-ribitylamino)uracil = 6,7-dimethyl-8-(1-D-ribityl)lumazine + phosphate + 2 H2O + H(+)</text>
        <dbReference type="Rhea" id="RHEA:26152"/>
        <dbReference type="ChEBI" id="CHEBI:15377"/>
        <dbReference type="ChEBI" id="CHEBI:15378"/>
        <dbReference type="ChEBI" id="CHEBI:15934"/>
        <dbReference type="ChEBI" id="CHEBI:43474"/>
        <dbReference type="ChEBI" id="CHEBI:58201"/>
        <dbReference type="ChEBI" id="CHEBI:58830"/>
        <dbReference type="EC" id="2.5.1.78"/>
    </reaction>
</comment>
<dbReference type="Gene3D" id="3.40.50.960">
    <property type="entry name" value="Lumazine/riboflavin synthase"/>
    <property type="match status" value="1"/>
</dbReference>
<comment type="function">
    <text evidence="7">Catalyzes the formation of 6,7-dimethyl-8-ribityllumazine by condensation of 5-amino-6-(D-ribitylamino)uracil with 3,4-dihydroxy-2-butanone 4-phosphate. This is the penultimate step in the biosynthesis of riboflavin.</text>
</comment>
<dbReference type="GO" id="GO:0000906">
    <property type="term" value="F:6,7-dimethyl-8-ribityllumazine synthase activity"/>
    <property type="evidence" value="ECO:0007669"/>
    <property type="project" value="UniProtKB-EC"/>
</dbReference>
<dbReference type="Proteomes" id="UP001589775">
    <property type="component" value="Unassembled WGS sequence"/>
</dbReference>
<feature type="binding site" evidence="7">
    <location>
        <position position="34"/>
    </location>
    <ligand>
        <name>5-amino-6-(D-ribitylamino)uracil</name>
        <dbReference type="ChEBI" id="CHEBI:15934"/>
    </ligand>
</feature>
<dbReference type="Pfam" id="PF00885">
    <property type="entry name" value="DMRL_synthase"/>
    <property type="match status" value="1"/>
</dbReference>
<reference evidence="8 9" key="1">
    <citation type="submission" date="2024-09" db="EMBL/GenBank/DDBJ databases">
        <authorList>
            <person name="Sun Q."/>
            <person name="Mori K."/>
        </authorList>
    </citation>
    <scope>NUCLEOTIDE SEQUENCE [LARGE SCALE GENOMIC DNA]</scope>
    <source>
        <strain evidence="8 9">KCTC 23279</strain>
    </source>
</reference>
<proteinExistence type="inferred from homology"/>
<comment type="caution">
    <text evidence="8">The sequence shown here is derived from an EMBL/GenBank/DDBJ whole genome shotgun (WGS) entry which is preliminary data.</text>
</comment>
<evidence type="ECO:0000313" key="9">
    <source>
        <dbReference type="Proteomes" id="UP001589775"/>
    </source>
</evidence>
<dbReference type="PANTHER" id="PTHR21058">
    <property type="entry name" value="6,7-DIMETHYL-8-RIBITYLLUMAZINE SYNTHASE DMRL SYNTHASE LUMAZINE SYNTHASE"/>
    <property type="match status" value="1"/>
</dbReference>
<gene>
    <name evidence="7" type="primary">ribH</name>
    <name evidence="8" type="ORF">ACFFJ6_16220</name>
</gene>
<evidence type="ECO:0000256" key="1">
    <source>
        <dbReference type="ARBA" id="ARBA00004917"/>
    </source>
</evidence>
<accession>A0ABV6EUY8</accession>
<keyword evidence="5 7" id="KW-0808">Transferase</keyword>
<evidence type="ECO:0000256" key="5">
    <source>
        <dbReference type="ARBA" id="ARBA00022679"/>
    </source>
</evidence>
<keyword evidence="9" id="KW-1185">Reference proteome</keyword>
<evidence type="ECO:0000313" key="8">
    <source>
        <dbReference type="EMBL" id="MFC0242038.1"/>
    </source>
</evidence>
<feature type="binding site" evidence="7">
    <location>
        <begin position="68"/>
        <end position="70"/>
    </location>
    <ligand>
        <name>5-amino-6-(D-ribitylamino)uracil</name>
        <dbReference type="ChEBI" id="CHEBI:15934"/>
    </ligand>
</feature>
<protein>
    <recommendedName>
        <fullName evidence="3 7">6,7-dimethyl-8-ribityllumazine synthase</fullName>
        <shortName evidence="7">DMRL synthase</shortName>
        <shortName evidence="7">LS</shortName>
        <shortName evidence="7">Lumazine synthase</shortName>
        <ecNumber evidence="3 7">2.5.1.78</ecNumber>
    </recommendedName>
</protein>
<comment type="similarity">
    <text evidence="2 7">Belongs to the DMRL synthase family.</text>
</comment>
<comment type="pathway">
    <text evidence="1 7">Cofactor biosynthesis; riboflavin biosynthesis; riboflavin from 2-hydroxy-3-oxobutyl phosphate and 5-amino-6-(D-ribitylamino)uracil: step 1/2.</text>
</comment>
<comment type="caution">
    <text evidence="7">Lacks conserved residue(s) required for the propagation of feature annotation.</text>
</comment>